<dbReference type="RefSeq" id="WP_161840165.1">
    <property type="nucleotide sequence ID" value="NZ_CP048000.1"/>
</dbReference>
<keyword evidence="2" id="KW-1185">Reference proteome</keyword>
<name>A0A6P1TS97_9FIRM</name>
<accession>A0A6P1TS97</accession>
<dbReference type="AlphaFoldDB" id="A0A6P1TS97"/>
<proteinExistence type="predicted"/>
<evidence type="ECO:0000313" key="1">
    <source>
        <dbReference type="EMBL" id="QHQ63343.1"/>
    </source>
</evidence>
<sequence length="247" mass="29034">MDEIDFDDIQHPVLQGILKYIESNVYLAEKSWSWTIPTNNDYAHAPWYTFETGNTEAYSELVTIGLVFFIIRHTEENSAIYKKAAALLEGVICKFSDSTTDFFTISSYCELVRKIEKYKLESRFDIKTVKERLPMAVNTYMERDPFKWDGCWCGRPSFFIKSPESVYYKGNEDSMSKELDWQLDKMTGRLTELNVWNVNANGWYWEHNNRGGEYPMESFISANCWEIIDAINNIRLFKNFGRMDFSC</sequence>
<dbReference type="KEGG" id="anr:Ana3638_23315"/>
<organism evidence="1 2">
    <name type="scientific">Anaerocolumna sedimenticola</name>
    <dbReference type="NCBI Taxonomy" id="2696063"/>
    <lineage>
        <taxon>Bacteria</taxon>
        <taxon>Bacillati</taxon>
        <taxon>Bacillota</taxon>
        <taxon>Clostridia</taxon>
        <taxon>Lachnospirales</taxon>
        <taxon>Lachnospiraceae</taxon>
        <taxon>Anaerocolumna</taxon>
    </lineage>
</organism>
<dbReference type="Proteomes" id="UP000464314">
    <property type="component" value="Chromosome"/>
</dbReference>
<reference evidence="1 2" key="1">
    <citation type="submission" date="2020-01" db="EMBL/GenBank/DDBJ databases">
        <title>Genome analysis of Anaerocolumna sp. CBA3638.</title>
        <authorList>
            <person name="Kim J."/>
            <person name="Roh S.W."/>
        </authorList>
    </citation>
    <scope>NUCLEOTIDE SEQUENCE [LARGE SCALE GENOMIC DNA]</scope>
    <source>
        <strain evidence="1 2">CBA3638</strain>
    </source>
</reference>
<evidence type="ECO:0000313" key="2">
    <source>
        <dbReference type="Proteomes" id="UP000464314"/>
    </source>
</evidence>
<gene>
    <name evidence="1" type="ORF">Ana3638_23315</name>
</gene>
<protein>
    <submittedName>
        <fullName evidence="1">Uncharacterized protein</fullName>
    </submittedName>
</protein>
<dbReference type="EMBL" id="CP048000">
    <property type="protein sequence ID" value="QHQ63343.1"/>
    <property type="molecule type" value="Genomic_DNA"/>
</dbReference>